<evidence type="ECO:0000313" key="2">
    <source>
        <dbReference type="Proteomes" id="UP001164539"/>
    </source>
</evidence>
<dbReference type="EMBL" id="CM051404">
    <property type="protein sequence ID" value="KAJ4707431.1"/>
    <property type="molecule type" value="Genomic_DNA"/>
</dbReference>
<evidence type="ECO:0000313" key="1">
    <source>
        <dbReference type="EMBL" id="KAJ4707431.1"/>
    </source>
</evidence>
<organism evidence="1 2">
    <name type="scientific">Melia azedarach</name>
    <name type="common">Chinaberry tree</name>
    <dbReference type="NCBI Taxonomy" id="155640"/>
    <lineage>
        <taxon>Eukaryota</taxon>
        <taxon>Viridiplantae</taxon>
        <taxon>Streptophyta</taxon>
        <taxon>Embryophyta</taxon>
        <taxon>Tracheophyta</taxon>
        <taxon>Spermatophyta</taxon>
        <taxon>Magnoliopsida</taxon>
        <taxon>eudicotyledons</taxon>
        <taxon>Gunneridae</taxon>
        <taxon>Pentapetalae</taxon>
        <taxon>rosids</taxon>
        <taxon>malvids</taxon>
        <taxon>Sapindales</taxon>
        <taxon>Meliaceae</taxon>
        <taxon>Melia</taxon>
    </lineage>
</organism>
<keyword evidence="2" id="KW-1185">Reference proteome</keyword>
<gene>
    <name evidence="1" type="ORF">OWV82_020954</name>
</gene>
<accession>A0ACC1X7V3</accession>
<name>A0ACC1X7V3_MELAZ</name>
<comment type="caution">
    <text evidence="1">The sequence shown here is derived from an EMBL/GenBank/DDBJ whole genome shotgun (WGS) entry which is preliminary data.</text>
</comment>
<reference evidence="1 2" key="1">
    <citation type="journal article" date="2023" name="Science">
        <title>Complex scaffold remodeling in plant triterpene biosynthesis.</title>
        <authorList>
            <person name="De La Pena R."/>
            <person name="Hodgson H."/>
            <person name="Liu J.C."/>
            <person name="Stephenson M.J."/>
            <person name="Martin A.C."/>
            <person name="Owen C."/>
            <person name="Harkess A."/>
            <person name="Leebens-Mack J."/>
            <person name="Jimenez L.E."/>
            <person name="Osbourn A."/>
            <person name="Sattely E.S."/>
        </authorList>
    </citation>
    <scope>NUCLEOTIDE SEQUENCE [LARGE SCALE GENOMIC DNA]</scope>
    <source>
        <strain evidence="2">cv. JPN11</strain>
        <tissue evidence="1">Leaf</tissue>
    </source>
</reference>
<sequence length="112" mass="12613">MGRLCFSKVLLLSVLLVFSLSRGMYGYYCSSVLFFLSKSFNFFRLLIVTLFCQLSGFGRKPMERTVEVQDATVHIQEAGAEAREMIELMDYKEPGPNTNPKAGYPFSPPPQG</sequence>
<dbReference type="Proteomes" id="UP001164539">
    <property type="component" value="Chromosome 11"/>
</dbReference>
<protein>
    <submittedName>
        <fullName evidence="1">Serrate RNA effector molecule like</fullName>
    </submittedName>
</protein>
<proteinExistence type="predicted"/>